<keyword evidence="2" id="KW-1185">Reference proteome</keyword>
<name>A0A371HQ98_MUCPR</name>
<organism evidence="1 2">
    <name type="scientific">Mucuna pruriens</name>
    <name type="common">Velvet bean</name>
    <name type="synonym">Dolichos pruriens</name>
    <dbReference type="NCBI Taxonomy" id="157652"/>
    <lineage>
        <taxon>Eukaryota</taxon>
        <taxon>Viridiplantae</taxon>
        <taxon>Streptophyta</taxon>
        <taxon>Embryophyta</taxon>
        <taxon>Tracheophyta</taxon>
        <taxon>Spermatophyta</taxon>
        <taxon>Magnoliopsida</taxon>
        <taxon>eudicotyledons</taxon>
        <taxon>Gunneridae</taxon>
        <taxon>Pentapetalae</taxon>
        <taxon>rosids</taxon>
        <taxon>fabids</taxon>
        <taxon>Fabales</taxon>
        <taxon>Fabaceae</taxon>
        <taxon>Papilionoideae</taxon>
        <taxon>50 kb inversion clade</taxon>
        <taxon>NPAAA clade</taxon>
        <taxon>indigoferoid/millettioid clade</taxon>
        <taxon>Phaseoleae</taxon>
        <taxon>Mucuna</taxon>
    </lineage>
</organism>
<evidence type="ECO:0000313" key="2">
    <source>
        <dbReference type="Proteomes" id="UP000257109"/>
    </source>
</evidence>
<dbReference type="AlphaFoldDB" id="A0A371HQ98"/>
<feature type="non-terminal residue" evidence="1">
    <location>
        <position position="1"/>
    </location>
</feature>
<proteinExistence type="predicted"/>
<evidence type="ECO:0000313" key="1">
    <source>
        <dbReference type="EMBL" id="RDY04932.1"/>
    </source>
</evidence>
<comment type="caution">
    <text evidence="1">The sequence shown here is derived from an EMBL/GenBank/DDBJ whole genome shotgun (WGS) entry which is preliminary data.</text>
</comment>
<protein>
    <submittedName>
        <fullName evidence="1">Uncharacterized protein</fullName>
    </submittedName>
</protein>
<accession>A0A371HQ98</accession>
<reference evidence="1" key="1">
    <citation type="submission" date="2018-05" db="EMBL/GenBank/DDBJ databases">
        <title>Draft genome of Mucuna pruriens seed.</title>
        <authorList>
            <person name="Nnadi N.E."/>
            <person name="Vos R."/>
            <person name="Hasami M.H."/>
            <person name="Devisetty U.K."/>
            <person name="Aguiy J.C."/>
        </authorList>
    </citation>
    <scope>NUCLEOTIDE SEQUENCE [LARGE SCALE GENOMIC DNA]</scope>
    <source>
        <strain evidence="1">JCA_2017</strain>
    </source>
</reference>
<sequence length="91" mass="10185">MESSNILGKRYTSIGKDLIRFVPHVCTTKSVNNCCYSNSMKDCRLMDQNMIDAATGTSSVVSEVSIFDNLRLENQLTELTSLVRQVVVVQH</sequence>
<dbReference type="Proteomes" id="UP000257109">
    <property type="component" value="Unassembled WGS sequence"/>
</dbReference>
<gene>
    <name evidence="1" type="ORF">CR513_11293</name>
</gene>
<dbReference type="EMBL" id="QJKJ01001979">
    <property type="protein sequence ID" value="RDY04932.1"/>
    <property type="molecule type" value="Genomic_DNA"/>
</dbReference>